<reference evidence="3" key="1">
    <citation type="journal article" date="2020" name="Stud. Mycol.">
        <title>101 Dothideomycetes genomes: a test case for predicting lifestyles and emergence of pathogens.</title>
        <authorList>
            <person name="Haridas S."/>
            <person name="Albert R."/>
            <person name="Binder M."/>
            <person name="Bloem J."/>
            <person name="Labutti K."/>
            <person name="Salamov A."/>
            <person name="Andreopoulos B."/>
            <person name="Baker S."/>
            <person name="Barry K."/>
            <person name="Bills G."/>
            <person name="Bluhm B."/>
            <person name="Cannon C."/>
            <person name="Castanera R."/>
            <person name="Culley D."/>
            <person name="Daum C."/>
            <person name="Ezra D."/>
            <person name="Gonzalez J."/>
            <person name="Henrissat B."/>
            <person name="Kuo A."/>
            <person name="Liang C."/>
            <person name="Lipzen A."/>
            <person name="Lutzoni F."/>
            <person name="Magnuson J."/>
            <person name="Mondo S."/>
            <person name="Nolan M."/>
            <person name="Ohm R."/>
            <person name="Pangilinan J."/>
            <person name="Park H.-J."/>
            <person name="Ramirez L."/>
            <person name="Alfaro M."/>
            <person name="Sun H."/>
            <person name="Tritt A."/>
            <person name="Yoshinaga Y."/>
            <person name="Zwiers L.-H."/>
            <person name="Turgeon B."/>
            <person name="Goodwin S."/>
            <person name="Spatafora J."/>
            <person name="Crous P."/>
            <person name="Grigoriev I."/>
        </authorList>
    </citation>
    <scope>NUCLEOTIDE SEQUENCE</scope>
    <source>
        <strain evidence="3">CBS 113389</strain>
    </source>
</reference>
<dbReference type="GeneID" id="54473863"/>
<sequence length="174" mass="18906">MPPAKSRLVHEDSRSESSTVRERQIAAAAHARRSKNAAAAQRNGTGLKDLALASIHPGDLSVVAPEGGMQWNTMPRQFLETYRVAHNLPTSASFKSPLNQALLTNHGIGRQSPSMARKKEQRRIAKDQLATTVRKHFNGAAVSETDVVVAVLYKARNSGKSFRMRSVPGGVKKA</sequence>
<feature type="domain" description="Histone deacetylase complex subunit SAP30 Sin3 binding" evidence="2">
    <location>
        <begin position="124"/>
        <end position="156"/>
    </location>
</feature>
<protein>
    <recommendedName>
        <fullName evidence="2">Histone deacetylase complex subunit SAP30 Sin3 binding domain-containing protein</fullName>
    </recommendedName>
</protein>
<evidence type="ECO:0000256" key="1">
    <source>
        <dbReference type="SAM" id="MobiDB-lite"/>
    </source>
</evidence>
<gene>
    <name evidence="3" type="ORF">BDY17DRAFT_292653</name>
</gene>
<dbReference type="InterPro" id="IPR038291">
    <property type="entry name" value="SAP30_C_sf"/>
</dbReference>
<evidence type="ECO:0000259" key="2">
    <source>
        <dbReference type="Pfam" id="PF13867"/>
    </source>
</evidence>
<keyword evidence="4" id="KW-1185">Reference proteome</keyword>
<organism evidence="3 4">
    <name type="scientific">Neohortaea acidophila</name>
    <dbReference type="NCBI Taxonomy" id="245834"/>
    <lineage>
        <taxon>Eukaryota</taxon>
        <taxon>Fungi</taxon>
        <taxon>Dikarya</taxon>
        <taxon>Ascomycota</taxon>
        <taxon>Pezizomycotina</taxon>
        <taxon>Dothideomycetes</taxon>
        <taxon>Dothideomycetidae</taxon>
        <taxon>Mycosphaerellales</taxon>
        <taxon>Teratosphaeriaceae</taxon>
        <taxon>Neohortaea</taxon>
    </lineage>
</organism>
<evidence type="ECO:0000313" key="4">
    <source>
        <dbReference type="Proteomes" id="UP000799767"/>
    </source>
</evidence>
<dbReference type="EMBL" id="MU001633">
    <property type="protein sequence ID" value="KAF2484956.1"/>
    <property type="molecule type" value="Genomic_DNA"/>
</dbReference>
<dbReference type="AlphaFoldDB" id="A0A6A6PYW4"/>
<feature type="compositionally biased region" description="Basic and acidic residues" evidence="1">
    <location>
        <begin position="8"/>
        <end position="24"/>
    </location>
</feature>
<dbReference type="Proteomes" id="UP000799767">
    <property type="component" value="Unassembled WGS sequence"/>
</dbReference>
<accession>A0A6A6PYW4</accession>
<dbReference type="Pfam" id="PF13867">
    <property type="entry name" value="SAP30_Sin3_bdg"/>
    <property type="match status" value="1"/>
</dbReference>
<name>A0A6A6PYW4_9PEZI</name>
<dbReference type="InterPro" id="IPR025718">
    <property type="entry name" value="SAP30_Sin3-bd"/>
</dbReference>
<feature type="region of interest" description="Disordered" evidence="1">
    <location>
        <begin position="1"/>
        <end position="42"/>
    </location>
</feature>
<proteinExistence type="predicted"/>
<dbReference type="Gene3D" id="6.10.160.20">
    <property type="match status" value="1"/>
</dbReference>
<dbReference type="RefSeq" id="XP_033591525.1">
    <property type="nucleotide sequence ID" value="XM_033732861.1"/>
</dbReference>
<evidence type="ECO:0000313" key="3">
    <source>
        <dbReference type="EMBL" id="KAF2484956.1"/>
    </source>
</evidence>
<dbReference type="OrthoDB" id="510958at2759"/>